<dbReference type="PANTHER" id="PTHR43767:SF1">
    <property type="entry name" value="NONRIBOSOMAL PEPTIDE SYNTHASE PES1 (EUROFUNG)-RELATED"/>
    <property type="match status" value="1"/>
</dbReference>
<organism evidence="3 4">
    <name type="scientific">Roseomonas fluvialis</name>
    <dbReference type="NCBI Taxonomy" id="1750527"/>
    <lineage>
        <taxon>Bacteria</taxon>
        <taxon>Pseudomonadati</taxon>
        <taxon>Pseudomonadota</taxon>
        <taxon>Alphaproteobacteria</taxon>
        <taxon>Acetobacterales</taxon>
        <taxon>Roseomonadaceae</taxon>
        <taxon>Roseomonas</taxon>
    </lineage>
</organism>
<protein>
    <submittedName>
        <fullName evidence="3">2-succinylbenzoate--CoA ligase</fullName>
    </submittedName>
</protein>
<accession>A0ABM7Y7M9</accession>
<dbReference type="InterPro" id="IPR020845">
    <property type="entry name" value="AMP-binding_CS"/>
</dbReference>
<dbReference type="PANTHER" id="PTHR43767">
    <property type="entry name" value="LONG-CHAIN-FATTY-ACID--COA LIGASE"/>
    <property type="match status" value="1"/>
</dbReference>
<dbReference type="PROSITE" id="PS00455">
    <property type="entry name" value="AMP_BINDING"/>
    <property type="match status" value="1"/>
</dbReference>
<dbReference type="GO" id="GO:0016874">
    <property type="term" value="F:ligase activity"/>
    <property type="evidence" value="ECO:0007669"/>
    <property type="project" value="UniProtKB-KW"/>
</dbReference>
<dbReference type="InterPro" id="IPR000873">
    <property type="entry name" value="AMP-dep_synth/lig_dom"/>
</dbReference>
<feature type="domain" description="AMP-binding enzyme C-terminal" evidence="2">
    <location>
        <begin position="394"/>
        <end position="466"/>
    </location>
</feature>
<proteinExistence type="predicted"/>
<evidence type="ECO:0000259" key="2">
    <source>
        <dbReference type="Pfam" id="PF13193"/>
    </source>
</evidence>
<dbReference type="Proteomes" id="UP000831327">
    <property type="component" value="Chromosome"/>
</dbReference>
<dbReference type="Pfam" id="PF13193">
    <property type="entry name" value="AMP-binding_C"/>
    <property type="match status" value="1"/>
</dbReference>
<dbReference type="EMBL" id="AP025637">
    <property type="protein sequence ID" value="BDG73923.1"/>
    <property type="molecule type" value="Genomic_DNA"/>
</dbReference>
<evidence type="ECO:0000313" key="3">
    <source>
        <dbReference type="EMBL" id="BDG73923.1"/>
    </source>
</evidence>
<dbReference type="InterPro" id="IPR045851">
    <property type="entry name" value="AMP-bd_C_sf"/>
</dbReference>
<dbReference type="Gene3D" id="3.40.50.12780">
    <property type="entry name" value="N-terminal domain of ligase-like"/>
    <property type="match status" value="1"/>
</dbReference>
<name>A0ABM7Y7M9_9PROT</name>
<sequence>MRAPFAIMAAVEAIAARDPRHPALILRGGAIGYGDLVRQVRALAAQFARAGLAPGDTVGITLRDDLANILCALALLRLGCRQVALPARDPAPLREALVRRLSVSAVIGDETADALGSAALVVPDIEAARAAPLHEAPPPPGVGALVVGTSGTTGQPKLMEADEAMIVDRAALLHAHGGVVLQALGFDGNHGKRITLRSLVCGGTEVLAEGAPPEDFVALAQRFGIRRMHLQPQAAAAVLAQRRRGGPAWPPALRLFTTGTRIAQPFRLELQAVLGVGLHVQYGTTEAGMVSLAGPTDHAAHPDAVGRVFDGIDVSVVDEDGRELPPGTDGLLGFRSSGLVPGYIDDPAANARYFPAGWFRPGDIGRIDASRALFVTGRRDDLMTLGVIKIFPAEIEAVAEGFPGLRDCAAFPLPSPGLGEIPVLAVVPEAGFDAQRLLALCRERLGVRAPRKIVALDALPRNAAGKVLRRELVQLSGLAPD</sequence>
<feature type="domain" description="AMP-dependent synthetase/ligase" evidence="1">
    <location>
        <begin position="12"/>
        <end position="343"/>
    </location>
</feature>
<dbReference type="Pfam" id="PF00501">
    <property type="entry name" value="AMP-binding"/>
    <property type="match status" value="1"/>
</dbReference>
<dbReference type="InterPro" id="IPR050237">
    <property type="entry name" value="ATP-dep_AMP-bd_enzyme"/>
</dbReference>
<evidence type="ECO:0000259" key="1">
    <source>
        <dbReference type="Pfam" id="PF00501"/>
    </source>
</evidence>
<reference evidence="3 4" key="1">
    <citation type="journal article" date="2016" name="Microbes Environ.">
        <title>Phylogenetically diverse aerobic anoxygenic phototrophic bacteria isolated from epilithic biofilms in Tama river, Japan.</title>
        <authorList>
            <person name="Hirose S."/>
            <person name="Matsuura K."/>
            <person name="Haruta S."/>
        </authorList>
    </citation>
    <scope>NUCLEOTIDE SEQUENCE [LARGE SCALE GENOMIC DNA]</scope>
    <source>
        <strain evidence="3 4">S08</strain>
    </source>
</reference>
<dbReference type="Gene3D" id="3.30.300.30">
    <property type="match status" value="1"/>
</dbReference>
<dbReference type="SUPFAM" id="SSF56801">
    <property type="entry name" value="Acetyl-CoA synthetase-like"/>
    <property type="match status" value="1"/>
</dbReference>
<dbReference type="InterPro" id="IPR042099">
    <property type="entry name" value="ANL_N_sf"/>
</dbReference>
<evidence type="ECO:0000313" key="4">
    <source>
        <dbReference type="Proteomes" id="UP000831327"/>
    </source>
</evidence>
<keyword evidence="3" id="KW-0436">Ligase</keyword>
<dbReference type="InterPro" id="IPR025110">
    <property type="entry name" value="AMP-bd_C"/>
</dbReference>
<keyword evidence="4" id="KW-1185">Reference proteome</keyword>
<gene>
    <name evidence="3" type="primary">menE</name>
    <name evidence="3" type="ORF">Rmf_38520</name>
</gene>
<dbReference type="CDD" id="cd04433">
    <property type="entry name" value="AFD_class_I"/>
    <property type="match status" value="1"/>
</dbReference>